<dbReference type="Proteomes" id="UP000253790">
    <property type="component" value="Chromosome"/>
</dbReference>
<sequence length="211" mass="22902">MLGVVGSAAVVLAGCNQQGAPVPDVASTTSGASSPADTAQPVTAEGQIAAVAEMLGIEDPPEVEPIREVTPAESKDVVDECLVERGWSMGEHGGFSYPEEQSAAFDMDYYVCIASYPIREEYLQPLDDADWSRIYDYWTTTTVPCLRDEGLEMAEPPTRETFLASRAWTPDEPSVRGQVEDMVAQGKYPDVEHVFTEVCPVSPPEKVRLGQ</sequence>
<proteinExistence type="predicted"/>
<evidence type="ECO:0000313" key="3">
    <source>
        <dbReference type="Proteomes" id="UP000253790"/>
    </source>
</evidence>
<name>A0A345NPU3_9MICO</name>
<gene>
    <name evidence="2" type="ORF">DV701_13800</name>
</gene>
<keyword evidence="3" id="KW-1185">Reference proteome</keyword>
<dbReference type="OrthoDB" id="3726412at2"/>
<dbReference type="RefSeq" id="WP_114929062.1">
    <property type="nucleotide sequence ID" value="NZ_CP031229.1"/>
</dbReference>
<accession>A0A345NPU3</accession>
<evidence type="ECO:0000313" key="2">
    <source>
        <dbReference type="EMBL" id="AXH97051.1"/>
    </source>
</evidence>
<dbReference type="AlphaFoldDB" id="A0A345NPU3"/>
<organism evidence="2 3">
    <name type="scientific">Ornithinimicrobium avium</name>
    <dbReference type="NCBI Taxonomy" id="2283195"/>
    <lineage>
        <taxon>Bacteria</taxon>
        <taxon>Bacillati</taxon>
        <taxon>Actinomycetota</taxon>
        <taxon>Actinomycetes</taxon>
        <taxon>Micrococcales</taxon>
        <taxon>Ornithinimicrobiaceae</taxon>
        <taxon>Ornithinimicrobium</taxon>
    </lineage>
</organism>
<feature type="compositionally biased region" description="Polar residues" evidence="1">
    <location>
        <begin position="26"/>
        <end position="41"/>
    </location>
</feature>
<dbReference type="KEGG" id="orn:DV701_13800"/>
<protein>
    <submittedName>
        <fullName evidence="2">Uncharacterized protein</fullName>
    </submittedName>
</protein>
<feature type="region of interest" description="Disordered" evidence="1">
    <location>
        <begin position="19"/>
        <end position="41"/>
    </location>
</feature>
<reference evidence="2 3" key="1">
    <citation type="submission" date="2018-07" db="EMBL/GenBank/DDBJ databases">
        <title>Complete genome sequencing of Ornithinimicrobium sp. AMA3305.</title>
        <authorList>
            <person name="Bae J.-W."/>
        </authorList>
    </citation>
    <scope>NUCLEOTIDE SEQUENCE [LARGE SCALE GENOMIC DNA]</scope>
    <source>
        <strain evidence="2 3">AMA3305</strain>
    </source>
</reference>
<dbReference type="EMBL" id="CP031229">
    <property type="protein sequence ID" value="AXH97051.1"/>
    <property type="molecule type" value="Genomic_DNA"/>
</dbReference>
<evidence type="ECO:0000256" key="1">
    <source>
        <dbReference type="SAM" id="MobiDB-lite"/>
    </source>
</evidence>